<keyword evidence="4" id="KW-1185">Reference proteome</keyword>
<name>A0ABQ9JET6_9CUCU</name>
<evidence type="ECO:0000259" key="1">
    <source>
        <dbReference type="Pfam" id="PF21787"/>
    </source>
</evidence>
<evidence type="ECO:0008006" key="5">
    <source>
        <dbReference type="Google" id="ProtNLM"/>
    </source>
</evidence>
<accession>A0ABQ9JET6</accession>
<comment type="caution">
    <text evidence="3">The sequence shown here is derived from an EMBL/GenBank/DDBJ whole genome shotgun (WGS) entry which is preliminary data.</text>
</comment>
<dbReference type="InterPro" id="IPR048365">
    <property type="entry name" value="TNP-like_RNaseH_N"/>
</dbReference>
<dbReference type="EMBL" id="JAPWTJ010000748">
    <property type="protein sequence ID" value="KAJ8975922.1"/>
    <property type="molecule type" value="Genomic_DNA"/>
</dbReference>
<evidence type="ECO:0000259" key="2">
    <source>
        <dbReference type="Pfam" id="PF21788"/>
    </source>
</evidence>
<sequence length="567" mass="65833">MPNKKIDRPVVGDKKPKGDKLKPTDIDDMIQKLKSKNIHQSFIKFLVYIMERQVYGVNYNNDFLNFCLSSNFILKHRYTPFSVVLGLPDKQGLEDMTFSDINLLPGITQPVLDLLKIKTEHCEQFARLCVLIVDETALKPEIQYCDKTKGTIGYEDNGKVKTEMPAQFVTNIWVQCIGGQWMMPFAYYFTNTSCTPNDLKEYISEAVTKLDGIGIDILGVVTKMRTNFYDLIQVLNISPNNQIFKVGEKELVFIFDVPQLMNITRNNMMKYKLKFEDNYYTSWKYVKQFFIADFQGDKKTKLTLGHVKPDKTGRTRATLAIELLSNSVSTEMKNHISQGKLPESAIGTAEFIDKFDKLFDILNSTNEISMNEYCNAYKGNKRQVNFMEKMIDFMKNLKVFNGSDQDCTDQVKFINGWLISLKSIMKLWEMLNKRGYPYLLTRNITSEALDGFVWLLRWQIVMFRDPTPSSFLETFYSFFSKAYFEEPQQDFDPRIDIQTYAKKVYKRIPAVRHNINGKTKVGGNTRTSNNASRFETEQPFLRDFNSLFLECDYSVHFFNLLAVLDLS</sequence>
<proteinExistence type="predicted"/>
<organism evidence="3 4">
    <name type="scientific">Molorchus minor</name>
    <dbReference type="NCBI Taxonomy" id="1323400"/>
    <lineage>
        <taxon>Eukaryota</taxon>
        <taxon>Metazoa</taxon>
        <taxon>Ecdysozoa</taxon>
        <taxon>Arthropoda</taxon>
        <taxon>Hexapoda</taxon>
        <taxon>Insecta</taxon>
        <taxon>Pterygota</taxon>
        <taxon>Neoptera</taxon>
        <taxon>Endopterygota</taxon>
        <taxon>Coleoptera</taxon>
        <taxon>Polyphaga</taxon>
        <taxon>Cucujiformia</taxon>
        <taxon>Chrysomeloidea</taxon>
        <taxon>Cerambycidae</taxon>
        <taxon>Lamiinae</taxon>
        <taxon>Monochamini</taxon>
        <taxon>Molorchus</taxon>
    </lineage>
</organism>
<dbReference type="Proteomes" id="UP001162164">
    <property type="component" value="Unassembled WGS sequence"/>
</dbReference>
<reference evidence="3" key="1">
    <citation type="journal article" date="2023" name="Insect Mol. Biol.">
        <title>Genome sequencing provides insights into the evolution of gene families encoding plant cell wall-degrading enzymes in longhorned beetles.</title>
        <authorList>
            <person name="Shin N.R."/>
            <person name="Okamura Y."/>
            <person name="Kirsch R."/>
            <person name="Pauchet Y."/>
        </authorList>
    </citation>
    <scope>NUCLEOTIDE SEQUENCE</scope>
    <source>
        <strain evidence="3">MMC_N1</strain>
    </source>
</reference>
<dbReference type="Pfam" id="PF21787">
    <property type="entry name" value="TNP-like_RNaseH_N"/>
    <property type="match status" value="1"/>
</dbReference>
<feature type="domain" description="Transposable element P transposase-like RNase H" evidence="1">
    <location>
        <begin position="105"/>
        <end position="235"/>
    </location>
</feature>
<feature type="domain" description="Transposable element P transposase-like GTP-binding insertion" evidence="2">
    <location>
        <begin position="260"/>
        <end position="370"/>
    </location>
</feature>
<dbReference type="Pfam" id="PF21788">
    <property type="entry name" value="TNP-like_GBD"/>
    <property type="match status" value="1"/>
</dbReference>
<evidence type="ECO:0000313" key="3">
    <source>
        <dbReference type="EMBL" id="KAJ8975922.1"/>
    </source>
</evidence>
<gene>
    <name evidence="3" type="ORF">NQ317_014882</name>
</gene>
<protein>
    <recommendedName>
        <fullName evidence="5">Transposase</fullName>
    </recommendedName>
</protein>
<evidence type="ECO:0000313" key="4">
    <source>
        <dbReference type="Proteomes" id="UP001162164"/>
    </source>
</evidence>
<dbReference type="InterPro" id="IPR048366">
    <property type="entry name" value="TNP-like_GBD"/>
</dbReference>